<evidence type="ECO:0000256" key="6">
    <source>
        <dbReference type="ARBA" id="ARBA00022801"/>
    </source>
</evidence>
<organism evidence="11 12">
    <name type="scientific">Ligilactobacillus saerimneri</name>
    <dbReference type="NCBI Taxonomy" id="228229"/>
    <lineage>
        <taxon>Bacteria</taxon>
        <taxon>Bacillati</taxon>
        <taxon>Bacillota</taxon>
        <taxon>Bacilli</taxon>
        <taxon>Lactobacillales</taxon>
        <taxon>Lactobacillaceae</taxon>
        <taxon>Ligilactobacillus</taxon>
    </lineage>
</organism>
<dbReference type="SUPFAM" id="SSF51306">
    <property type="entry name" value="LexA/Signal peptidase"/>
    <property type="match status" value="1"/>
</dbReference>
<evidence type="ECO:0000256" key="4">
    <source>
        <dbReference type="ARBA" id="ARBA00013208"/>
    </source>
</evidence>
<evidence type="ECO:0000256" key="2">
    <source>
        <dbReference type="ARBA" id="ARBA00004401"/>
    </source>
</evidence>
<feature type="active site" evidence="7">
    <location>
        <position position="60"/>
    </location>
</feature>
<dbReference type="GO" id="GO:0006465">
    <property type="term" value="P:signal peptide processing"/>
    <property type="evidence" value="ECO:0007669"/>
    <property type="project" value="InterPro"/>
</dbReference>
<feature type="domain" description="Peptidase S26" evidence="10">
    <location>
        <begin position="5"/>
        <end position="150"/>
    </location>
</feature>
<dbReference type="NCBIfam" id="TIGR02227">
    <property type="entry name" value="sigpep_I_bact"/>
    <property type="match status" value="1"/>
</dbReference>
<name>A0A7H9EJM8_9LACO</name>
<reference evidence="11 12" key="1">
    <citation type="submission" date="2020-01" db="EMBL/GenBank/DDBJ databases">
        <title>Complete and circular genome sequences of six lactobacillus isolates from horses.</title>
        <authorList>
            <person name="Hassan H.M."/>
        </authorList>
    </citation>
    <scope>NUCLEOTIDE SEQUENCE [LARGE SCALE GENOMIC DNA]</scope>
    <source>
        <strain evidence="11 12">1A</strain>
    </source>
</reference>
<sequence>MGGALVALLVRLLFFVAIVEGTSMKPTLHNGEEVMVLRTKKIHRFDVVLATDQAGLVYVKRVIGLPGDNIRYHNEKLYVNGRVVAEDFLYKQLDLNKHQSYTADFPADYTSKGVHVPQGTYFLVGDNRPISRDSRTFGVIPKKQIKGRVVCNIAPFDQFRFF</sequence>
<evidence type="ECO:0000256" key="5">
    <source>
        <dbReference type="ARBA" id="ARBA00022670"/>
    </source>
</evidence>
<comment type="subcellular location">
    <subcellularLocation>
        <location evidence="2">Cell membrane</location>
        <topology evidence="2">Single-pass type II membrane protein</topology>
    </subcellularLocation>
    <subcellularLocation>
        <location evidence="9">Membrane</location>
        <topology evidence="9">Single-pass type II membrane protein</topology>
    </subcellularLocation>
</comment>
<evidence type="ECO:0000313" key="11">
    <source>
        <dbReference type="EMBL" id="QLL77908.1"/>
    </source>
</evidence>
<dbReference type="EMBL" id="CP047418">
    <property type="protein sequence ID" value="QLL77908.1"/>
    <property type="molecule type" value="Genomic_DNA"/>
</dbReference>
<keyword evidence="6 8" id="KW-0378">Hydrolase</keyword>
<dbReference type="PANTHER" id="PTHR43390">
    <property type="entry name" value="SIGNAL PEPTIDASE I"/>
    <property type="match status" value="1"/>
</dbReference>
<dbReference type="GO" id="GO:0004252">
    <property type="term" value="F:serine-type endopeptidase activity"/>
    <property type="evidence" value="ECO:0007669"/>
    <property type="project" value="InterPro"/>
</dbReference>
<dbReference type="InterPro" id="IPR019533">
    <property type="entry name" value="Peptidase_S26"/>
</dbReference>
<evidence type="ECO:0000259" key="10">
    <source>
        <dbReference type="Pfam" id="PF10502"/>
    </source>
</evidence>
<dbReference type="GO" id="GO:0005886">
    <property type="term" value="C:plasma membrane"/>
    <property type="evidence" value="ECO:0007669"/>
    <property type="project" value="UniProtKB-SubCell"/>
</dbReference>
<feature type="active site" evidence="7">
    <location>
        <position position="23"/>
    </location>
</feature>
<dbReference type="PANTHER" id="PTHR43390:SF1">
    <property type="entry name" value="CHLOROPLAST PROCESSING PEPTIDASE"/>
    <property type="match status" value="1"/>
</dbReference>
<evidence type="ECO:0000256" key="1">
    <source>
        <dbReference type="ARBA" id="ARBA00000677"/>
    </source>
</evidence>
<protein>
    <recommendedName>
        <fullName evidence="4 8">Signal peptidase I</fullName>
        <ecNumber evidence="4 8">3.4.21.89</ecNumber>
    </recommendedName>
</protein>
<dbReference type="AlphaFoldDB" id="A0A7H9EJM8"/>
<keyword evidence="5 8" id="KW-0645">Protease</keyword>
<comment type="similarity">
    <text evidence="3 9">Belongs to the peptidase S26 family.</text>
</comment>
<evidence type="ECO:0000256" key="3">
    <source>
        <dbReference type="ARBA" id="ARBA00009370"/>
    </source>
</evidence>
<dbReference type="InterPro" id="IPR036286">
    <property type="entry name" value="LexA/Signal_pep-like_sf"/>
</dbReference>
<dbReference type="InterPro" id="IPR019757">
    <property type="entry name" value="Pept_S26A_signal_pept_1_Lys-AS"/>
</dbReference>
<dbReference type="RefSeq" id="WP_180849630.1">
    <property type="nucleotide sequence ID" value="NZ_CP047418.1"/>
</dbReference>
<dbReference type="CDD" id="cd06530">
    <property type="entry name" value="S26_SPase_I"/>
    <property type="match status" value="1"/>
</dbReference>
<evidence type="ECO:0000256" key="8">
    <source>
        <dbReference type="RuleBase" id="RU003993"/>
    </source>
</evidence>
<dbReference type="KEGG" id="lsw:GTO87_04380"/>
<dbReference type="EC" id="3.4.21.89" evidence="4 8"/>
<comment type="catalytic activity">
    <reaction evidence="1 8">
        <text>Cleavage of hydrophobic, N-terminal signal or leader sequences from secreted and periplasmic proteins.</text>
        <dbReference type="EC" id="3.4.21.89"/>
    </reaction>
</comment>
<dbReference type="GO" id="GO:0009003">
    <property type="term" value="F:signal peptidase activity"/>
    <property type="evidence" value="ECO:0007669"/>
    <property type="project" value="UniProtKB-EC"/>
</dbReference>
<dbReference type="InterPro" id="IPR019756">
    <property type="entry name" value="Pept_S26A_signal_pept_1_Ser-AS"/>
</dbReference>
<evidence type="ECO:0000256" key="9">
    <source>
        <dbReference type="RuleBase" id="RU362042"/>
    </source>
</evidence>
<evidence type="ECO:0000256" key="7">
    <source>
        <dbReference type="PIRSR" id="PIRSR600223-1"/>
    </source>
</evidence>
<evidence type="ECO:0000313" key="12">
    <source>
        <dbReference type="Proteomes" id="UP000510886"/>
    </source>
</evidence>
<accession>A0A7H9EJM8</accession>
<dbReference type="PROSITE" id="PS00501">
    <property type="entry name" value="SPASE_I_1"/>
    <property type="match status" value="1"/>
</dbReference>
<dbReference type="Proteomes" id="UP000510886">
    <property type="component" value="Chromosome"/>
</dbReference>
<proteinExistence type="inferred from homology"/>
<gene>
    <name evidence="11" type="primary">lepB</name>
    <name evidence="11" type="ORF">GTO87_04380</name>
</gene>
<dbReference type="PROSITE" id="PS00760">
    <property type="entry name" value="SPASE_I_2"/>
    <property type="match status" value="1"/>
</dbReference>
<dbReference type="Gene3D" id="2.10.109.10">
    <property type="entry name" value="Umud Fragment, subunit A"/>
    <property type="match status" value="1"/>
</dbReference>
<dbReference type="PRINTS" id="PR00727">
    <property type="entry name" value="LEADERPTASE"/>
</dbReference>
<dbReference type="InterPro" id="IPR000223">
    <property type="entry name" value="Pept_S26A_signal_pept_1"/>
</dbReference>
<dbReference type="Pfam" id="PF10502">
    <property type="entry name" value="Peptidase_S26"/>
    <property type="match status" value="1"/>
</dbReference>